<reference evidence="1" key="1">
    <citation type="journal article" date="2023" name="Plant J.">
        <title>Genome sequences and population genomics provide insights into the demographic history, inbreeding, and mutation load of two 'living fossil' tree species of Dipteronia.</title>
        <authorList>
            <person name="Feng Y."/>
            <person name="Comes H.P."/>
            <person name="Chen J."/>
            <person name="Zhu S."/>
            <person name="Lu R."/>
            <person name="Zhang X."/>
            <person name="Li P."/>
            <person name="Qiu J."/>
            <person name="Olsen K.M."/>
            <person name="Qiu Y."/>
        </authorList>
    </citation>
    <scope>NUCLEOTIDE SEQUENCE</scope>
    <source>
        <strain evidence="1">KIB01</strain>
    </source>
</reference>
<evidence type="ECO:0000313" key="2">
    <source>
        <dbReference type="Proteomes" id="UP001280121"/>
    </source>
</evidence>
<proteinExistence type="predicted"/>
<protein>
    <submittedName>
        <fullName evidence="1">Uncharacterized protein</fullName>
    </submittedName>
</protein>
<evidence type="ECO:0000313" key="1">
    <source>
        <dbReference type="EMBL" id="KAK2640368.1"/>
    </source>
</evidence>
<keyword evidence="2" id="KW-1185">Reference proteome</keyword>
<dbReference type="Proteomes" id="UP001280121">
    <property type="component" value="Unassembled WGS sequence"/>
</dbReference>
<accession>A0AAD9WS38</accession>
<sequence length="55" mass="6360">MNIVEASCRLPPFSRDGLQLRRRRQVAALSSSPVRYLNLDHEIIFQNMKGSGQFR</sequence>
<gene>
    <name evidence="1" type="ORF">Ddye_028163</name>
</gene>
<comment type="caution">
    <text evidence="1">The sequence shown here is derived from an EMBL/GenBank/DDBJ whole genome shotgun (WGS) entry which is preliminary data.</text>
</comment>
<organism evidence="1 2">
    <name type="scientific">Dipteronia dyeriana</name>
    <dbReference type="NCBI Taxonomy" id="168575"/>
    <lineage>
        <taxon>Eukaryota</taxon>
        <taxon>Viridiplantae</taxon>
        <taxon>Streptophyta</taxon>
        <taxon>Embryophyta</taxon>
        <taxon>Tracheophyta</taxon>
        <taxon>Spermatophyta</taxon>
        <taxon>Magnoliopsida</taxon>
        <taxon>eudicotyledons</taxon>
        <taxon>Gunneridae</taxon>
        <taxon>Pentapetalae</taxon>
        <taxon>rosids</taxon>
        <taxon>malvids</taxon>
        <taxon>Sapindales</taxon>
        <taxon>Sapindaceae</taxon>
        <taxon>Hippocastanoideae</taxon>
        <taxon>Acereae</taxon>
        <taxon>Dipteronia</taxon>
    </lineage>
</organism>
<dbReference type="EMBL" id="JANJYI010000008">
    <property type="protein sequence ID" value="KAK2640368.1"/>
    <property type="molecule type" value="Genomic_DNA"/>
</dbReference>
<name>A0AAD9WS38_9ROSI</name>
<dbReference type="AlphaFoldDB" id="A0AAD9WS38"/>